<sequence>MLAQKMNSEAFEFERKAFVVFYARHRDAHRPGIVQLRLPKVARWIGRSSLNPRLNRYLQEDQRDVYDESGCNEDQ</sequence>
<dbReference type="Proteomes" id="UP000030377">
    <property type="component" value="Unassembled WGS sequence"/>
</dbReference>
<organism evidence="1 2">
    <name type="scientific">Bradyrhizobium japonicum</name>
    <dbReference type="NCBI Taxonomy" id="375"/>
    <lineage>
        <taxon>Bacteria</taxon>
        <taxon>Pseudomonadati</taxon>
        <taxon>Pseudomonadota</taxon>
        <taxon>Alphaproteobacteria</taxon>
        <taxon>Hyphomicrobiales</taxon>
        <taxon>Nitrobacteraceae</taxon>
        <taxon>Bradyrhizobium</taxon>
    </lineage>
</organism>
<dbReference type="EMBL" id="JRPN01000062">
    <property type="protein sequence ID" value="KGT73182.1"/>
    <property type="molecule type" value="Genomic_DNA"/>
</dbReference>
<evidence type="ECO:0000313" key="1">
    <source>
        <dbReference type="EMBL" id="KGT73182.1"/>
    </source>
</evidence>
<dbReference type="AlphaFoldDB" id="A0A0A3XFH3"/>
<evidence type="ECO:0000313" key="2">
    <source>
        <dbReference type="Proteomes" id="UP000030377"/>
    </source>
</evidence>
<protein>
    <submittedName>
        <fullName evidence="1">Uncharacterized protein</fullName>
    </submittedName>
</protein>
<comment type="caution">
    <text evidence="1">The sequence shown here is derived from an EMBL/GenBank/DDBJ whole genome shotgun (WGS) entry which is preliminary data.</text>
</comment>
<reference evidence="1 2" key="1">
    <citation type="submission" date="2014-09" db="EMBL/GenBank/DDBJ databases">
        <title>Draft genome of Bradyrhizobium japonicum Is-34.</title>
        <authorList>
            <person name="Tsurumaru H."/>
            <person name="Yamakawa T."/>
            <person name="Hashimoto S."/>
            <person name="Okizaki K."/>
            <person name="Kanesaki Y."/>
            <person name="Yoshikawa H."/>
            <person name="Yajima S."/>
        </authorList>
    </citation>
    <scope>NUCLEOTIDE SEQUENCE [LARGE SCALE GENOMIC DNA]</scope>
    <source>
        <strain evidence="1 2">Is-34</strain>
    </source>
</reference>
<gene>
    <name evidence="1" type="ORF">MA20_45880</name>
</gene>
<accession>A0A0A3XFH3</accession>
<proteinExistence type="predicted"/>
<name>A0A0A3XFH3_BRAJP</name>